<evidence type="ECO:0000313" key="3">
    <source>
        <dbReference type="Proteomes" id="UP000630353"/>
    </source>
</evidence>
<organism evidence="2 3">
    <name type="scientific">Thalassobaculum fulvum</name>
    <dbReference type="NCBI Taxonomy" id="1633335"/>
    <lineage>
        <taxon>Bacteria</taxon>
        <taxon>Pseudomonadati</taxon>
        <taxon>Pseudomonadota</taxon>
        <taxon>Alphaproteobacteria</taxon>
        <taxon>Rhodospirillales</taxon>
        <taxon>Thalassobaculaceae</taxon>
        <taxon>Thalassobaculum</taxon>
    </lineage>
</organism>
<accession>A0A918XWB0</accession>
<keyword evidence="3" id="KW-1185">Reference proteome</keyword>
<dbReference type="PANTHER" id="PTHR21666">
    <property type="entry name" value="PEPTIDASE-RELATED"/>
    <property type="match status" value="1"/>
</dbReference>
<gene>
    <name evidence="2" type="ORF">GCM10017083_43580</name>
</gene>
<dbReference type="AlphaFoldDB" id="A0A918XWB0"/>
<dbReference type="Proteomes" id="UP000630353">
    <property type="component" value="Unassembled WGS sequence"/>
</dbReference>
<reference evidence="2" key="2">
    <citation type="submission" date="2020-09" db="EMBL/GenBank/DDBJ databases">
        <authorList>
            <person name="Sun Q."/>
            <person name="Kim S."/>
        </authorList>
    </citation>
    <scope>NUCLEOTIDE SEQUENCE</scope>
    <source>
        <strain evidence="2">KCTC 42651</strain>
    </source>
</reference>
<dbReference type="InterPro" id="IPR016047">
    <property type="entry name" value="M23ase_b-sheet_dom"/>
</dbReference>
<sequence length="402" mass="41766">MRALIATLVLAAGASFGTAFWMVFQDDGLAGPDIVAEAPATGPEVAAPEVAAAGTARPEPAARVVLASADTPPASARSDAARPDPLAALAERRSPFPLALPVDCRPGKDCWVINHVDLDPGPGRRDYRCGAMSYDGHKGTDIALRNLARLNDDVAVMAAAPGKVVGTRDGMADVSIAAAGKESVKNRECGNGVRIQHADGWTTQYCHMKRGSIAVQTGQTVATGQRLGAVGLSGMTEFPHVHITVEKDGKVVDPFRGVDGGPECGRGSAPLWDAEARRTLVDAAPILVDAGFAAGPVERTDAEAGTAALAEAGTDAPALVVWSRAAGLEPGDTLATTIAGPDGSTLFSDRWTADKTRIMQFRYVGKKRPAGGWPAGTYTGRVVLERPGRKPREQTLAIRIGG</sequence>
<dbReference type="InterPro" id="IPR050570">
    <property type="entry name" value="Cell_wall_metabolism_enzyme"/>
</dbReference>
<dbReference type="InterPro" id="IPR011055">
    <property type="entry name" value="Dup_hybrid_motif"/>
</dbReference>
<evidence type="ECO:0000259" key="1">
    <source>
        <dbReference type="Pfam" id="PF01551"/>
    </source>
</evidence>
<proteinExistence type="predicted"/>
<protein>
    <submittedName>
        <fullName evidence="2">Peptidase M23</fullName>
    </submittedName>
</protein>
<dbReference type="CDD" id="cd12797">
    <property type="entry name" value="M23_peptidase"/>
    <property type="match status" value="1"/>
</dbReference>
<comment type="caution">
    <text evidence="2">The sequence shown here is derived from an EMBL/GenBank/DDBJ whole genome shotgun (WGS) entry which is preliminary data.</text>
</comment>
<name>A0A918XWB0_9PROT</name>
<dbReference type="RefSeq" id="WP_189993633.1">
    <property type="nucleotide sequence ID" value="NZ_BMZS01000011.1"/>
</dbReference>
<dbReference type="GO" id="GO:0004222">
    <property type="term" value="F:metalloendopeptidase activity"/>
    <property type="evidence" value="ECO:0007669"/>
    <property type="project" value="TreeGrafter"/>
</dbReference>
<feature type="domain" description="M23ase beta-sheet core" evidence="1">
    <location>
        <begin position="137"/>
        <end position="254"/>
    </location>
</feature>
<reference evidence="2" key="1">
    <citation type="journal article" date="2014" name="Int. J. Syst. Evol. Microbiol.">
        <title>Complete genome sequence of Corynebacterium casei LMG S-19264T (=DSM 44701T), isolated from a smear-ripened cheese.</title>
        <authorList>
            <consortium name="US DOE Joint Genome Institute (JGI-PGF)"/>
            <person name="Walter F."/>
            <person name="Albersmeier A."/>
            <person name="Kalinowski J."/>
            <person name="Ruckert C."/>
        </authorList>
    </citation>
    <scope>NUCLEOTIDE SEQUENCE</scope>
    <source>
        <strain evidence="2">KCTC 42651</strain>
    </source>
</reference>
<dbReference type="Pfam" id="PF01551">
    <property type="entry name" value="Peptidase_M23"/>
    <property type="match status" value="1"/>
</dbReference>
<dbReference type="SUPFAM" id="SSF51261">
    <property type="entry name" value="Duplicated hybrid motif"/>
    <property type="match status" value="1"/>
</dbReference>
<evidence type="ECO:0000313" key="2">
    <source>
        <dbReference type="EMBL" id="GHD59419.1"/>
    </source>
</evidence>
<dbReference type="EMBL" id="BMZS01000011">
    <property type="protein sequence ID" value="GHD59419.1"/>
    <property type="molecule type" value="Genomic_DNA"/>
</dbReference>
<dbReference type="PANTHER" id="PTHR21666:SF270">
    <property type="entry name" value="MUREIN HYDROLASE ACTIVATOR ENVC"/>
    <property type="match status" value="1"/>
</dbReference>
<dbReference type="Gene3D" id="2.70.70.10">
    <property type="entry name" value="Glucose Permease (Domain IIA)"/>
    <property type="match status" value="1"/>
</dbReference>